<comment type="caution">
    <text evidence="14">The sequence shown here is derived from an EMBL/GenBank/DDBJ whole genome shotgun (WGS) entry which is preliminary data.</text>
</comment>
<name>A0A2H3NI03_9BACT</name>
<gene>
    <name evidence="14" type="ORF">CRI93_14170</name>
</gene>
<evidence type="ECO:0000256" key="11">
    <source>
        <dbReference type="RuleBase" id="RU003357"/>
    </source>
</evidence>
<dbReference type="InterPro" id="IPR037066">
    <property type="entry name" value="Plug_dom_sf"/>
</dbReference>
<dbReference type="InterPro" id="IPR000531">
    <property type="entry name" value="Beta-barrel_TonB"/>
</dbReference>
<dbReference type="GO" id="GO:0015344">
    <property type="term" value="F:siderophore uptake transmembrane transporter activity"/>
    <property type="evidence" value="ECO:0007669"/>
    <property type="project" value="TreeGrafter"/>
</dbReference>
<evidence type="ECO:0000256" key="10">
    <source>
        <dbReference type="PROSITE-ProRule" id="PRU01360"/>
    </source>
</evidence>
<dbReference type="Pfam" id="PF13715">
    <property type="entry name" value="CarbopepD_reg_2"/>
    <property type="match status" value="1"/>
</dbReference>
<accession>A0A2H3NI03</accession>
<dbReference type="OrthoDB" id="9803050at2"/>
<dbReference type="InterPro" id="IPR036942">
    <property type="entry name" value="Beta-barrel_TonB_sf"/>
</dbReference>
<evidence type="ECO:0000256" key="6">
    <source>
        <dbReference type="ARBA" id="ARBA00023077"/>
    </source>
</evidence>
<evidence type="ECO:0000256" key="2">
    <source>
        <dbReference type="ARBA" id="ARBA00022448"/>
    </source>
</evidence>
<evidence type="ECO:0000256" key="7">
    <source>
        <dbReference type="ARBA" id="ARBA00023136"/>
    </source>
</evidence>
<protein>
    <submittedName>
        <fullName evidence="14">TonB-dependent receptor</fullName>
    </submittedName>
</protein>
<evidence type="ECO:0000259" key="13">
    <source>
        <dbReference type="Pfam" id="PF07715"/>
    </source>
</evidence>
<dbReference type="Pfam" id="PF00593">
    <property type="entry name" value="TonB_dep_Rec_b-barrel"/>
    <property type="match status" value="1"/>
</dbReference>
<dbReference type="Gene3D" id="2.40.170.20">
    <property type="entry name" value="TonB-dependent receptor, beta-barrel domain"/>
    <property type="match status" value="1"/>
</dbReference>
<evidence type="ECO:0000256" key="9">
    <source>
        <dbReference type="ARBA" id="ARBA00023237"/>
    </source>
</evidence>
<dbReference type="Pfam" id="PF07715">
    <property type="entry name" value="Plug"/>
    <property type="match status" value="1"/>
</dbReference>
<evidence type="ECO:0000313" key="15">
    <source>
        <dbReference type="Proteomes" id="UP000221024"/>
    </source>
</evidence>
<evidence type="ECO:0000256" key="5">
    <source>
        <dbReference type="ARBA" id="ARBA00022729"/>
    </source>
</evidence>
<dbReference type="AlphaFoldDB" id="A0A2H3NI03"/>
<keyword evidence="2 10" id="KW-0813">Transport</keyword>
<sequence>MSAPTVTAQDTATLSGYVRDATTGETLLGANVLVEEAERGAATNNAGFYTLSGLEPGTYTVAASYIGYQRITATVTLNPDEDRRLDLELPPDGVALNEVVVRDDAEEEAERDLGVERISTELVRDLPAVLEPDVFRSLQYLPGVKAASDFSSGLYIRGGSPDQTLILLDQTTVYNPSHFFGFFSTFNPDAIKDVQLYKGAFPAEYGGRIGSVVDIYNKDGNRRETQGGLSAGLLAARAYVEGPINRNEETNTARGSYMVAARRSTLEPLLAVLRGANVDAIPDRFYFYDINAKANYRLTDDDRISLSVYGGQDQLDLEFLDDGQFDIAYGNRTLSANWTRLFSSQVFSSVTATASRYKSTPIATIAGTRFTQTNEVTDLSIKADVEYTPSPEHAFKAGVWGGELAFNLRNTFDGSESFQRRIRSGYASLFVQDTYRPTDAWRIRGGLRGSYFDQGNFWRLAPRLSVAYDLTPDIRLQAAYGRYYQFLTLESSELFTGFDSWLMTDEGVPPAFGDQWTTGVQTEWDGGWQVESEAYVRTMRDLFEQDPFLPDVAGLPYAETFRFGSGYAFGNEWTVRRTEGPITGFAAYTLSRTERKFPDVNVATDGSPSFYVPKYDRTHDLNIVLNYPFSDRWRATATFNYATGQPYTNPEFRYSLQDDPLQSDISTRDVLVSPFNADRLPAYHRLDLGVQRTGRFFGWADMELQFQLINAYARENIWFYLFEFEDDGTVTRNTVPQIPVPLPNIALTLTF</sequence>
<feature type="domain" description="TonB-dependent receptor plug" evidence="13">
    <location>
        <begin position="133"/>
        <end position="208"/>
    </location>
</feature>
<dbReference type="Gene3D" id="2.60.40.1120">
    <property type="entry name" value="Carboxypeptidase-like, regulatory domain"/>
    <property type="match status" value="1"/>
</dbReference>
<dbReference type="PROSITE" id="PS52016">
    <property type="entry name" value="TONB_DEPENDENT_REC_3"/>
    <property type="match status" value="1"/>
</dbReference>
<dbReference type="EMBL" id="PDEP01000018">
    <property type="protein sequence ID" value="PEN05017.1"/>
    <property type="molecule type" value="Genomic_DNA"/>
</dbReference>
<reference evidence="14 15" key="1">
    <citation type="submission" date="2017-10" db="EMBL/GenBank/DDBJ databases">
        <title>Draft genome of Longimonas halophila.</title>
        <authorList>
            <person name="Goh K.M."/>
            <person name="Shamsir M.S."/>
            <person name="Lim S.W."/>
        </authorList>
    </citation>
    <scope>NUCLEOTIDE SEQUENCE [LARGE SCALE GENOMIC DNA]</scope>
    <source>
        <strain evidence="14 15">KCTC 42399</strain>
    </source>
</reference>
<feature type="domain" description="TonB-dependent receptor-like beta-barrel" evidence="12">
    <location>
        <begin position="291"/>
        <end position="690"/>
    </location>
</feature>
<dbReference type="GO" id="GO:0044718">
    <property type="term" value="P:siderophore transmembrane transport"/>
    <property type="evidence" value="ECO:0007669"/>
    <property type="project" value="TreeGrafter"/>
</dbReference>
<keyword evidence="8 14" id="KW-0675">Receptor</keyword>
<dbReference type="SUPFAM" id="SSF49464">
    <property type="entry name" value="Carboxypeptidase regulatory domain-like"/>
    <property type="match status" value="1"/>
</dbReference>
<dbReference type="InterPro" id="IPR008969">
    <property type="entry name" value="CarboxyPept-like_regulatory"/>
</dbReference>
<keyword evidence="6 11" id="KW-0798">TonB box</keyword>
<keyword evidence="9 10" id="KW-0998">Cell outer membrane</keyword>
<evidence type="ECO:0000256" key="4">
    <source>
        <dbReference type="ARBA" id="ARBA00022692"/>
    </source>
</evidence>
<proteinExistence type="inferred from homology"/>
<keyword evidence="15" id="KW-1185">Reference proteome</keyword>
<dbReference type="SUPFAM" id="SSF56935">
    <property type="entry name" value="Porins"/>
    <property type="match status" value="1"/>
</dbReference>
<dbReference type="PANTHER" id="PTHR30069:SF29">
    <property type="entry name" value="HEMOGLOBIN AND HEMOGLOBIN-HAPTOGLOBIN-BINDING PROTEIN 1-RELATED"/>
    <property type="match status" value="1"/>
</dbReference>
<dbReference type="Proteomes" id="UP000221024">
    <property type="component" value="Unassembled WGS sequence"/>
</dbReference>
<evidence type="ECO:0000256" key="1">
    <source>
        <dbReference type="ARBA" id="ARBA00004571"/>
    </source>
</evidence>
<evidence type="ECO:0000313" key="14">
    <source>
        <dbReference type="EMBL" id="PEN05017.1"/>
    </source>
</evidence>
<comment type="similarity">
    <text evidence="10 11">Belongs to the TonB-dependent receptor family.</text>
</comment>
<keyword evidence="5" id="KW-0732">Signal</keyword>
<keyword evidence="7 10" id="KW-0472">Membrane</keyword>
<dbReference type="InterPro" id="IPR039426">
    <property type="entry name" value="TonB-dep_rcpt-like"/>
</dbReference>
<dbReference type="RefSeq" id="WP_098063315.1">
    <property type="nucleotide sequence ID" value="NZ_PDEP01000018.1"/>
</dbReference>
<organism evidence="14 15">
    <name type="scientific">Longimonas halophila</name>
    <dbReference type="NCBI Taxonomy" id="1469170"/>
    <lineage>
        <taxon>Bacteria</taxon>
        <taxon>Pseudomonadati</taxon>
        <taxon>Rhodothermota</taxon>
        <taxon>Rhodothermia</taxon>
        <taxon>Rhodothermales</taxon>
        <taxon>Salisaetaceae</taxon>
        <taxon>Longimonas</taxon>
    </lineage>
</organism>
<dbReference type="GO" id="GO:0009279">
    <property type="term" value="C:cell outer membrane"/>
    <property type="evidence" value="ECO:0007669"/>
    <property type="project" value="UniProtKB-SubCell"/>
</dbReference>
<dbReference type="InterPro" id="IPR012910">
    <property type="entry name" value="Plug_dom"/>
</dbReference>
<dbReference type="Gene3D" id="2.170.130.10">
    <property type="entry name" value="TonB-dependent receptor, plug domain"/>
    <property type="match status" value="1"/>
</dbReference>
<keyword evidence="4 10" id="KW-0812">Transmembrane</keyword>
<evidence type="ECO:0000259" key="12">
    <source>
        <dbReference type="Pfam" id="PF00593"/>
    </source>
</evidence>
<evidence type="ECO:0000256" key="3">
    <source>
        <dbReference type="ARBA" id="ARBA00022452"/>
    </source>
</evidence>
<comment type="subcellular location">
    <subcellularLocation>
        <location evidence="1 10">Cell outer membrane</location>
        <topology evidence="1 10">Multi-pass membrane protein</topology>
    </subcellularLocation>
</comment>
<dbReference type="PANTHER" id="PTHR30069">
    <property type="entry name" value="TONB-DEPENDENT OUTER MEMBRANE RECEPTOR"/>
    <property type="match status" value="1"/>
</dbReference>
<evidence type="ECO:0000256" key="8">
    <source>
        <dbReference type="ARBA" id="ARBA00023170"/>
    </source>
</evidence>
<keyword evidence="3 10" id="KW-1134">Transmembrane beta strand</keyword>